<keyword evidence="1" id="KW-0732">Signal</keyword>
<evidence type="ECO:0000313" key="3">
    <source>
        <dbReference type="EMBL" id="KGQ09267.1"/>
    </source>
</evidence>
<dbReference type="Gene3D" id="3.40.420.10">
    <property type="entry name" value="Ricin (A subunit), domain 1"/>
    <property type="match status" value="1"/>
</dbReference>
<dbReference type="InterPro" id="IPR046533">
    <property type="entry name" value="DUF6598"/>
</dbReference>
<reference evidence="3 4" key="1">
    <citation type="submission" date="2012-10" db="EMBL/GenBank/DDBJ databases">
        <title>Genome sequencing and analysis of entomopathogenic fungi Beauveria bassiana D1-5.</title>
        <authorList>
            <person name="Li Q."/>
            <person name="Wang L."/>
            <person name="Zhang Z."/>
            <person name="Wang Q."/>
            <person name="Ren J."/>
            <person name="Wang M."/>
            <person name="Xu W."/>
            <person name="Wang J."/>
            <person name="Lu Y."/>
            <person name="Du Q."/>
            <person name="Sun Z."/>
        </authorList>
    </citation>
    <scope>NUCLEOTIDE SEQUENCE [LARGE SCALE GENOMIC DNA]</scope>
    <source>
        <strain evidence="3 4">D1-5</strain>
    </source>
</reference>
<dbReference type="InterPro" id="IPR036041">
    <property type="entry name" value="Ribosome-inact_prot_sf"/>
</dbReference>
<dbReference type="AlphaFoldDB" id="A0A0A2VSE2"/>
<dbReference type="Gene3D" id="4.10.470.10">
    <property type="entry name" value="Ricin (A Subunit), domain 2"/>
    <property type="match status" value="1"/>
</dbReference>
<dbReference type="GO" id="GO:0030598">
    <property type="term" value="F:rRNA N-glycosylase activity"/>
    <property type="evidence" value="ECO:0007669"/>
    <property type="project" value="InterPro"/>
</dbReference>
<dbReference type="Pfam" id="PF20241">
    <property type="entry name" value="DUF6598"/>
    <property type="match status" value="1"/>
</dbReference>
<protein>
    <submittedName>
        <fullName evidence="3">Protein synthesis inhibitor I</fullName>
    </submittedName>
</protein>
<gene>
    <name evidence="3" type="ORF">BBAD15_g5392</name>
</gene>
<evidence type="ECO:0000256" key="1">
    <source>
        <dbReference type="SAM" id="SignalP"/>
    </source>
</evidence>
<dbReference type="InterPro" id="IPR016139">
    <property type="entry name" value="Ribosome_inactivat_prot_sub2"/>
</dbReference>
<dbReference type="HOGENOM" id="CLU_481438_0_0_1"/>
<name>A0A0A2VSE2_BEABA</name>
<feature type="domain" description="DUF6598" evidence="2">
    <location>
        <begin position="325"/>
        <end position="572"/>
    </location>
</feature>
<dbReference type="Proteomes" id="UP000030106">
    <property type="component" value="Unassembled WGS sequence"/>
</dbReference>
<dbReference type="EMBL" id="ANFO01000475">
    <property type="protein sequence ID" value="KGQ09267.1"/>
    <property type="molecule type" value="Genomic_DNA"/>
</dbReference>
<comment type="caution">
    <text evidence="3">The sequence shown here is derived from an EMBL/GenBank/DDBJ whole genome shotgun (WGS) entry which is preliminary data.</text>
</comment>
<dbReference type="InterPro" id="IPR001574">
    <property type="entry name" value="Ribosome_inactivat_prot"/>
</dbReference>
<evidence type="ECO:0000313" key="4">
    <source>
        <dbReference type="Proteomes" id="UP000030106"/>
    </source>
</evidence>
<sequence>MRFHILALAALGLTAGGNPLPGEVDRIFPHGLEDSGSNIGHVITIDELNSGLQSFRLSEKLERRDGISEIVEEFKIDTSTGETYRSFIERMRRRVQDPGVFSHGRPVLPRQQMPPSRWFDVVLRAGSQAVRLRIRSDNLYLDGYRAENSDQWFEFDNEGSDLHLIPGSRHLGFDGGYISLERAAARRRDQTYLGQQQLVTAINHLASTTDRGERARSLLIIIQMICEAIRFTHISDVVANSYNPGFIPDNQITALENGWGEVSAALLRHDQDPEGPIRLPRPNAMNIDSVTTAAALIGILLRYSINTSYGPRRLARALIPEGRPLAEILWVDVGNIDSEEPGDLYGSITATDGLSSQYVYNVDKANYQSIYPHTSVVLTGPSRAISAASSFVIDLNLMDKDDLSRDDKISQGQISWNVYDPSNTYDVPRQTSITGAYGQATVNYVVMSNAAEAVVEVILINGDEETPADIFGNIRVDSKFVQRDLLNRFPGGIYRTGEGYISLRPEEHTPLSRAVMAVPMDDSLKVHVRLWDHDDLSPNDEVAKGMAEFRPQLFQSTKETITGDYGSVEVRVTWS</sequence>
<feature type="chain" id="PRO_5001995622" evidence="1">
    <location>
        <begin position="20"/>
        <end position="575"/>
    </location>
</feature>
<dbReference type="PANTHER" id="PTHR33453">
    <property type="match status" value="1"/>
</dbReference>
<dbReference type="STRING" id="1245745.A0A0A2VSE2"/>
<dbReference type="GO" id="GO:0017148">
    <property type="term" value="P:negative regulation of translation"/>
    <property type="evidence" value="ECO:0007669"/>
    <property type="project" value="InterPro"/>
</dbReference>
<evidence type="ECO:0000259" key="2">
    <source>
        <dbReference type="Pfam" id="PF20241"/>
    </source>
</evidence>
<dbReference type="PRINTS" id="PR00396">
    <property type="entry name" value="SHIGARICIN"/>
</dbReference>
<dbReference type="Pfam" id="PF00161">
    <property type="entry name" value="RIP"/>
    <property type="match status" value="1"/>
</dbReference>
<dbReference type="InterPro" id="IPR016138">
    <property type="entry name" value="Ribosome_inactivat_prot_sub1"/>
</dbReference>
<proteinExistence type="predicted"/>
<organism evidence="3 4">
    <name type="scientific">Beauveria bassiana D1-5</name>
    <dbReference type="NCBI Taxonomy" id="1245745"/>
    <lineage>
        <taxon>Eukaryota</taxon>
        <taxon>Fungi</taxon>
        <taxon>Dikarya</taxon>
        <taxon>Ascomycota</taxon>
        <taxon>Pezizomycotina</taxon>
        <taxon>Sordariomycetes</taxon>
        <taxon>Hypocreomycetidae</taxon>
        <taxon>Hypocreales</taxon>
        <taxon>Cordycipitaceae</taxon>
        <taxon>Beauveria</taxon>
    </lineage>
</organism>
<feature type="signal peptide" evidence="1">
    <location>
        <begin position="1"/>
        <end position="19"/>
    </location>
</feature>
<dbReference type="PANTHER" id="PTHR33453:SF38">
    <property type="entry name" value="DUF6598 DOMAIN-CONTAINING PROTEIN"/>
    <property type="match status" value="1"/>
</dbReference>
<accession>A0A0A2VSE2</accession>
<dbReference type="SUPFAM" id="SSF56371">
    <property type="entry name" value="Ribosome inactivating proteins (RIP)"/>
    <property type="match status" value="1"/>
</dbReference>
<dbReference type="InterPro" id="IPR017989">
    <property type="entry name" value="Ribosome_inactivat_1/2"/>
</dbReference>